<sequence length="132" mass="15098">MPSHHRPVVERGRTQLGDRHVRQRRRPRHLRGRDRASGGLRGRRRREVALRRGRRRAADRAAARLPGVLVQLAAADRAPRRGGISRRRTRHARLQPVIAAGRRGGVLRRPAGRRRPRAHPRTRWQVGAAGRP</sequence>
<name>A0A6J4SP35_9ACTN</name>
<feature type="compositionally biased region" description="Basic and acidic residues" evidence="1">
    <location>
        <begin position="7"/>
        <end position="20"/>
    </location>
</feature>
<proteinExistence type="predicted"/>
<protein>
    <submittedName>
        <fullName evidence="2">Uncharacterized protein</fullName>
    </submittedName>
</protein>
<reference evidence="2" key="1">
    <citation type="submission" date="2020-02" db="EMBL/GenBank/DDBJ databases">
        <authorList>
            <person name="Meier V. D."/>
        </authorList>
    </citation>
    <scope>NUCLEOTIDE SEQUENCE</scope>
    <source>
        <strain evidence="2">AVDCRST_MAG67</strain>
    </source>
</reference>
<accession>A0A6J4SP35</accession>
<dbReference type="AlphaFoldDB" id="A0A6J4SP35"/>
<feature type="compositionally biased region" description="Basic residues" evidence="1">
    <location>
        <begin position="21"/>
        <end position="32"/>
    </location>
</feature>
<feature type="compositionally biased region" description="Basic residues" evidence="1">
    <location>
        <begin position="41"/>
        <end position="53"/>
    </location>
</feature>
<gene>
    <name evidence="2" type="ORF">AVDCRST_MAG67-1878</name>
</gene>
<dbReference type="EMBL" id="CADCVQ010000079">
    <property type="protein sequence ID" value="CAA9500068.1"/>
    <property type="molecule type" value="Genomic_DNA"/>
</dbReference>
<organism evidence="2">
    <name type="scientific">uncultured Solirubrobacteraceae bacterium</name>
    <dbReference type="NCBI Taxonomy" id="1162706"/>
    <lineage>
        <taxon>Bacteria</taxon>
        <taxon>Bacillati</taxon>
        <taxon>Actinomycetota</taxon>
        <taxon>Thermoleophilia</taxon>
        <taxon>Solirubrobacterales</taxon>
        <taxon>Solirubrobacteraceae</taxon>
        <taxon>environmental samples</taxon>
    </lineage>
</organism>
<feature type="compositionally biased region" description="Basic residues" evidence="1">
    <location>
        <begin position="83"/>
        <end position="93"/>
    </location>
</feature>
<feature type="region of interest" description="Disordered" evidence="1">
    <location>
        <begin position="77"/>
        <end position="132"/>
    </location>
</feature>
<evidence type="ECO:0000256" key="1">
    <source>
        <dbReference type="SAM" id="MobiDB-lite"/>
    </source>
</evidence>
<feature type="region of interest" description="Disordered" evidence="1">
    <location>
        <begin position="1"/>
        <end position="53"/>
    </location>
</feature>
<evidence type="ECO:0000313" key="2">
    <source>
        <dbReference type="EMBL" id="CAA9500068.1"/>
    </source>
</evidence>
<feature type="compositionally biased region" description="Basic residues" evidence="1">
    <location>
        <begin position="110"/>
        <end position="122"/>
    </location>
</feature>